<dbReference type="EMBL" id="JBHTLY010000004">
    <property type="protein sequence ID" value="MFD1202410.1"/>
    <property type="molecule type" value="Genomic_DNA"/>
</dbReference>
<dbReference type="Proteomes" id="UP001597181">
    <property type="component" value="Unassembled WGS sequence"/>
</dbReference>
<keyword evidence="1" id="KW-0805">Transcription regulation</keyword>
<proteinExistence type="predicted"/>
<keyword evidence="2" id="KW-0238">DNA-binding</keyword>
<dbReference type="SMART" id="SM00895">
    <property type="entry name" value="FCD"/>
    <property type="match status" value="1"/>
</dbReference>
<keyword evidence="6" id="KW-1185">Reference proteome</keyword>
<evidence type="ECO:0000313" key="5">
    <source>
        <dbReference type="EMBL" id="MFD1202410.1"/>
    </source>
</evidence>
<feature type="domain" description="HTH gntR-type" evidence="4">
    <location>
        <begin position="9"/>
        <end position="77"/>
    </location>
</feature>
<dbReference type="SMART" id="SM00345">
    <property type="entry name" value="HTH_GNTR"/>
    <property type="match status" value="1"/>
</dbReference>
<dbReference type="PANTHER" id="PTHR43537:SF47">
    <property type="entry name" value="REGULATORY PROTEIN GNTR HTH"/>
    <property type="match status" value="1"/>
</dbReference>
<evidence type="ECO:0000259" key="4">
    <source>
        <dbReference type="PROSITE" id="PS50949"/>
    </source>
</evidence>
<comment type="caution">
    <text evidence="5">The sequence shown here is derived from an EMBL/GenBank/DDBJ whole genome shotgun (WGS) entry which is preliminary data.</text>
</comment>
<dbReference type="InterPro" id="IPR036388">
    <property type="entry name" value="WH-like_DNA-bd_sf"/>
</dbReference>
<evidence type="ECO:0000256" key="2">
    <source>
        <dbReference type="ARBA" id="ARBA00023125"/>
    </source>
</evidence>
<name>A0ABW3TPA6_9MICO</name>
<dbReference type="SUPFAM" id="SSF48008">
    <property type="entry name" value="GntR ligand-binding domain-like"/>
    <property type="match status" value="1"/>
</dbReference>
<protein>
    <submittedName>
        <fullName evidence="5">FadR/GntR family transcriptional regulator</fullName>
    </submittedName>
</protein>
<dbReference type="Gene3D" id="1.10.10.10">
    <property type="entry name" value="Winged helix-like DNA-binding domain superfamily/Winged helix DNA-binding domain"/>
    <property type="match status" value="1"/>
</dbReference>
<reference evidence="6" key="1">
    <citation type="journal article" date="2019" name="Int. J. Syst. Evol. Microbiol.">
        <title>The Global Catalogue of Microorganisms (GCM) 10K type strain sequencing project: providing services to taxonomists for standard genome sequencing and annotation.</title>
        <authorList>
            <consortium name="The Broad Institute Genomics Platform"/>
            <consortium name="The Broad Institute Genome Sequencing Center for Infectious Disease"/>
            <person name="Wu L."/>
            <person name="Ma J."/>
        </authorList>
    </citation>
    <scope>NUCLEOTIDE SEQUENCE [LARGE SCALE GENOMIC DNA]</scope>
    <source>
        <strain evidence="6">CCUG 50213</strain>
    </source>
</reference>
<accession>A0ABW3TPA6</accession>
<evidence type="ECO:0000313" key="6">
    <source>
        <dbReference type="Proteomes" id="UP001597181"/>
    </source>
</evidence>
<dbReference type="PRINTS" id="PR00035">
    <property type="entry name" value="HTHGNTR"/>
</dbReference>
<evidence type="ECO:0000256" key="1">
    <source>
        <dbReference type="ARBA" id="ARBA00023015"/>
    </source>
</evidence>
<dbReference type="SUPFAM" id="SSF46785">
    <property type="entry name" value="Winged helix' DNA-binding domain"/>
    <property type="match status" value="1"/>
</dbReference>
<dbReference type="PANTHER" id="PTHR43537">
    <property type="entry name" value="TRANSCRIPTIONAL REGULATOR, GNTR FAMILY"/>
    <property type="match status" value="1"/>
</dbReference>
<sequence>MSLDPVRQTSLSDQVVERLRTEIVEGRWAVGERIPPEPELIASLGVARGTLREALRALQYSGMLDIRRGDGTFVSARSEVPGALARSGGSIAEVLEARAAIEPQLARLAAERADADDCARIEAALAHRTRITVTPPTPENASRWAAADAAFHEEVARAAHNTILFEIYAALLPRLRESVESSITRDGFTLDDPRGHEEVLDAIRRRDPKAAAASASANLAATERWDVTERWERTTH</sequence>
<dbReference type="Pfam" id="PF07729">
    <property type="entry name" value="FCD"/>
    <property type="match status" value="1"/>
</dbReference>
<dbReference type="InterPro" id="IPR011711">
    <property type="entry name" value="GntR_C"/>
</dbReference>
<dbReference type="RefSeq" id="WP_343960861.1">
    <property type="nucleotide sequence ID" value="NZ_BAAAKZ010000010.1"/>
</dbReference>
<dbReference type="InterPro" id="IPR000524">
    <property type="entry name" value="Tscrpt_reg_HTH_GntR"/>
</dbReference>
<dbReference type="Gene3D" id="1.20.120.530">
    <property type="entry name" value="GntR ligand-binding domain-like"/>
    <property type="match status" value="1"/>
</dbReference>
<dbReference type="InterPro" id="IPR008920">
    <property type="entry name" value="TF_FadR/GntR_C"/>
</dbReference>
<organism evidence="5 6">
    <name type="scientific">Leucobacter albus</name>
    <dbReference type="NCBI Taxonomy" id="272210"/>
    <lineage>
        <taxon>Bacteria</taxon>
        <taxon>Bacillati</taxon>
        <taxon>Actinomycetota</taxon>
        <taxon>Actinomycetes</taxon>
        <taxon>Micrococcales</taxon>
        <taxon>Microbacteriaceae</taxon>
        <taxon>Leucobacter</taxon>
    </lineage>
</organism>
<gene>
    <name evidence="5" type="ORF">ACFQ3U_10945</name>
</gene>
<keyword evidence="3" id="KW-0804">Transcription</keyword>
<dbReference type="Pfam" id="PF00392">
    <property type="entry name" value="GntR"/>
    <property type="match status" value="1"/>
</dbReference>
<dbReference type="InterPro" id="IPR036390">
    <property type="entry name" value="WH_DNA-bd_sf"/>
</dbReference>
<dbReference type="CDD" id="cd07377">
    <property type="entry name" value="WHTH_GntR"/>
    <property type="match status" value="1"/>
</dbReference>
<dbReference type="PROSITE" id="PS50949">
    <property type="entry name" value="HTH_GNTR"/>
    <property type="match status" value="1"/>
</dbReference>
<evidence type="ECO:0000256" key="3">
    <source>
        <dbReference type="ARBA" id="ARBA00023163"/>
    </source>
</evidence>